<dbReference type="AlphaFoldDB" id="A0A433D5B3"/>
<evidence type="ECO:0000313" key="3">
    <source>
        <dbReference type="Proteomes" id="UP000268093"/>
    </source>
</evidence>
<keyword evidence="3" id="KW-1185">Reference proteome</keyword>
<evidence type="ECO:0000256" key="1">
    <source>
        <dbReference type="SAM" id="MobiDB-lite"/>
    </source>
</evidence>
<comment type="caution">
    <text evidence="2">The sequence shown here is derived from an EMBL/GenBank/DDBJ whole genome shotgun (WGS) entry which is preliminary data.</text>
</comment>
<dbReference type="Proteomes" id="UP000268093">
    <property type="component" value="Unassembled WGS sequence"/>
</dbReference>
<protein>
    <submittedName>
        <fullName evidence="2">Uncharacterized protein</fullName>
    </submittedName>
</protein>
<organism evidence="2 3">
    <name type="scientific">Jimgerdemannia flammicorona</name>
    <dbReference type="NCBI Taxonomy" id="994334"/>
    <lineage>
        <taxon>Eukaryota</taxon>
        <taxon>Fungi</taxon>
        <taxon>Fungi incertae sedis</taxon>
        <taxon>Mucoromycota</taxon>
        <taxon>Mucoromycotina</taxon>
        <taxon>Endogonomycetes</taxon>
        <taxon>Endogonales</taxon>
        <taxon>Endogonaceae</taxon>
        <taxon>Jimgerdemannia</taxon>
    </lineage>
</organism>
<feature type="compositionally biased region" description="Basic and acidic residues" evidence="1">
    <location>
        <begin position="1"/>
        <end position="15"/>
    </location>
</feature>
<dbReference type="EMBL" id="RBNI01006445">
    <property type="protein sequence ID" value="RUP46019.1"/>
    <property type="molecule type" value="Genomic_DNA"/>
</dbReference>
<name>A0A433D5B3_9FUNG</name>
<gene>
    <name evidence="2" type="ORF">BC936DRAFT_147449</name>
</gene>
<feature type="region of interest" description="Disordered" evidence="1">
    <location>
        <begin position="1"/>
        <end position="75"/>
    </location>
</feature>
<proteinExistence type="predicted"/>
<feature type="compositionally biased region" description="Acidic residues" evidence="1">
    <location>
        <begin position="24"/>
        <end position="53"/>
    </location>
</feature>
<evidence type="ECO:0000313" key="2">
    <source>
        <dbReference type="EMBL" id="RUP46019.1"/>
    </source>
</evidence>
<reference evidence="2 3" key="1">
    <citation type="journal article" date="2018" name="New Phytol.">
        <title>Phylogenomics of Endogonaceae and evolution of mycorrhizas within Mucoromycota.</title>
        <authorList>
            <person name="Chang Y."/>
            <person name="Desiro A."/>
            <person name="Na H."/>
            <person name="Sandor L."/>
            <person name="Lipzen A."/>
            <person name="Clum A."/>
            <person name="Barry K."/>
            <person name="Grigoriev I.V."/>
            <person name="Martin F.M."/>
            <person name="Stajich J.E."/>
            <person name="Smith M.E."/>
            <person name="Bonito G."/>
            <person name="Spatafora J.W."/>
        </authorList>
    </citation>
    <scope>NUCLEOTIDE SEQUENCE [LARGE SCALE GENOMIC DNA]</scope>
    <source>
        <strain evidence="2 3">GMNB39</strain>
    </source>
</reference>
<sequence>MTRDDSDGTKGKVDVEAPAPVDVVGEDAAEEWPDDGGEGEDAAEEALGDDVGDDDHHTRHQAGAANTCDGAGDDQHRHVGCNAAEEGTDEENGDGEEHGGLVGMNGFSKWEYGSDFECETNVIKLGLFSPYARKCLRTCHTKPGTTWTRDGRQRDGYNGLIERAHEQGETQADEHGEQLLERQILVPGLATIAGSGDGLCNLDIILLGVVGVELEDGLPERCWGIFDLNFVL</sequence>
<accession>A0A433D5B3</accession>